<keyword evidence="7" id="KW-0407">Ion channel</keyword>
<keyword evidence="11" id="KW-1185">Reference proteome</keyword>
<name>A0ABQ2EAV9_9GAMM</name>
<organism evidence="10 11">
    <name type="scientific">Luteimonas terricola</name>
    <dbReference type="NCBI Taxonomy" id="645597"/>
    <lineage>
        <taxon>Bacteria</taxon>
        <taxon>Pseudomonadati</taxon>
        <taxon>Pseudomonadota</taxon>
        <taxon>Gammaproteobacteria</taxon>
        <taxon>Lysobacterales</taxon>
        <taxon>Lysobacteraceae</taxon>
        <taxon>Luteimonas</taxon>
    </lineage>
</organism>
<feature type="transmembrane region" description="Helical" evidence="7">
    <location>
        <begin position="12"/>
        <end position="33"/>
    </location>
</feature>
<proteinExistence type="inferred from homology"/>
<dbReference type="Gene3D" id="2.30.30.60">
    <property type="match status" value="1"/>
</dbReference>
<comment type="similarity">
    <text evidence="2 7">Belongs to the MscS (TC 1.A.23) family.</text>
</comment>
<keyword evidence="7" id="KW-0406">Ion transport</keyword>
<dbReference type="SUPFAM" id="SSF82689">
    <property type="entry name" value="Mechanosensitive channel protein MscS (YggB), C-terminal domain"/>
    <property type="match status" value="1"/>
</dbReference>
<accession>A0ABQ2EAV9</accession>
<dbReference type="SUPFAM" id="SSF50182">
    <property type="entry name" value="Sm-like ribonucleoproteins"/>
    <property type="match status" value="1"/>
</dbReference>
<evidence type="ECO:0000313" key="10">
    <source>
        <dbReference type="EMBL" id="GGK02936.1"/>
    </source>
</evidence>
<reference evidence="11" key="1">
    <citation type="journal article" date="2019" name="Int. J. Syst. Evol. Microbiol.">
        <title>The Global Catalogue of Microorganisms (GCM) 10K type strain sequencing project: providing services to taxonomists for standard genome sequencing and annotation.</title>
        <authorList>
            <consortium name="The Broad Institute Genomics Platform"/>
            <consortium name="The Broad Institute Genome Sequencing Center for Infectious Disease"/>
            <person name="Wu L."/>
            <person name="Ma J."/>
        </authorList>
    </citation>
    <scope>NUCLEOTIDE SEQUENCE [LARGE SCALE GENOMIC DNA]</scope>
    <source>
        <strain evidence="11">CGMCC 1.8985</strain>
    </source>
</reference>
<comment type="caution">
    <text evidence="10">The sequence shown here is derived from an EMBL/GenBank/DDBJ whole genome shotgun (WGS) entry which is preliminary data.</text>
</comment>
<comment type="caution">
    <text evidence="7">Lacks conserved residue(s) required for the propagation of feature annotation.</text>
</comment>
<protein>
    <recommendedName>
        <fullName evidence="7">Small-conductance mechanosensitive channel</fullName>
    </recommendedName>
</protein>
<dbReference type="Gene3D" id="3.30.70.100">
    <property type="match status" value="1"/>
</dbReference>
<feature type="domain" description="Mechanosensitive ion channel MscS C-terminal" evidence="9">
    <location>
        <begin position="184"/>
        <end position="265"/>
    </location>
</feature>
<dbReference type="InterPro" id="IPR023408">
    <property type="entry name" value="MscS_beta-dom_sf"/>
</dbReference>
<dbReference type="Pfam" id="PF00924">
    <property type="entry name" value="MS_channel_2nd"/>
    <property type="match status" value="1"/>
</dbReference>
<comment type="function">
    <text evidence="7">Mechanosensitive channel that participates in the regulation of osmotic pressure changes within the cell, opening in response to stretch forces in the membrane lipid bilayer, without the need for other proteins. Contributes to normal resistance to hypoosmotic shock. Forms an ion channel of 1.0 nanosiemens conductance with a slight preference for anions.</text>
</comment>
<dbReference type="PANTHER" id="PTHR30221">
    <property type="entry name" value="SMALL-CONDUCTANCE MECHANOSENSITIVE CHANNEL"/>
    <property type="match status" value="1"/>
</dbReference>
<dbReference type="InterPro" id="IPR011066">
    <property type="entry name" value="MscS_channel_C_sf"/>
</dbReference>
<dbReference type="InterPro" id="IPR049278">
    <property type="entry name" value="MS_channel_C"/>
</dbReference>
<evidence type="ECO:0000313" key="11">
    <source>
        <dbReference type="Proteomes" id="UP000599009"/>
    </source>
</evidence>
<dbReference type="RefSeq" id="WP_165942314.1">
    <property type="nucleotide sequence ID" value="NZ_BMME01000001.1"/>
</dbReference>
<feature type="domain" description="Mechanosensitive ion channel MscS" evidence="8">
    <location>
        <begin position="108"/>
        <end position="172"/>
    </location>
</feature>
<dbReference type="InterPro" id="IPR045275">
    <property type="entry name" value="MscS_archaea/bacteria_type"/>
</dbReference>
<sequence length="289" mass="31769">MLDPLQSLWRGFLSSIPDLVFLAVLFMVVRYIIRLTRLFFKGVELGRIRLENFDRDWAAPTFKILRFLILALAVVVAYPYIPGSDSMAFKGVSLFLGVIFSLGSSSFIANMVAGLSMTYRGAFKQGELVKIGEVVGTVDDIKLMTTRIRTAKNEIAVIPNSSILNTNVVNYSTLAASQGLVLHTVVGIGYDVPWRDVEAMLLLAVARTEGLKAEPKPFVLQVSFGDFSANYEVNAYCDDALRMLSLYSALHASIQDVFNEHGVQIMSPVYTQLLPAPAADQPAPVVRPA</sequence>
<dbReference type="PANTHER" id="PTHR30221:SF18">
    <property type="entry name" value="SLL0590 PROTEIN"/>
    <property type="match status" value="1"/>
</dbReference>
<evidence type="ECO:0000256" key="3">
    <source>
        <dbReference type="ARBA" id="ARBA00022475"/>
    </source>
</evidence>
<dbReference type="InterPro" id="IPR006685">
    <property type="entry name" value="MscS_channel_2nd"/>
</dbReference>
<evidence type="ECO:0000256" key="2">
    <source>
        <dbReference type="ARBA" id="ARBA00008017"/>
    </source>
</evidence>
<comment type="subcellular location">
    <subcellularLocation>
        <location evidence="7">Cell inner membrane</location>
        <topology evidence="7">Multi-pass membrane protein</topology>
    </subcellularLocation>
    <subcellularLocation>
        <location evidence="1">Cell membrane</location>
        <topology evidence="1">Multi-pass membrane protein</topology>
    </subcellularLocation>
</comment>
<dbReference type="InterPro" id="IPR010920">
    <property type="entry name" value="LSM_dom_sf"/>
</dbReference>
<keyword evidence="6 7" id="KW-0472">Membrane</keyword>
<dbReference type="Pfam" id="PF21082">
    <property type="entry name" value="MS_channel_3rd"/>
    <property type="match status" value="1"/>
</dbReference>
<gene>
    <name evidence="10" type="ORF">GCM10011394_10040</name>
</gene>
<keyword evidence="7" id="KW-0997">Cell inner membrane</keyword>
<keyword evidence="5 7" id="KW-1133">Transmembrane helix</keyword>
<evidence type="ECO:0000256" key="6">
    <source>
        <dbReference type="ARBA" id="ARBA00023136"/>
    </source>
</evidence>
<evidence type="ECO:0000256" key="4">
    <source>
        <dbReference type="ARBA" id="ARBA00022692"/>
    </source>
</evidence>
<feature type="transmembrane region" description="Helical" evidence="7">
    <location>
        <begin position="64"/>
        <end position="81"/>
    </location>
</feature>
<evidence type="ECO:0000259" key="9">
    <source>
        <dbReference type="Pfam" id="PF21082"/>
    </source>
</evidence>
<comment type="subunit">
    <text evidence="7">Homoheptamer.</text>
</comment>
<evidence type="ECO:0000256" key="1">
    <source>
        <dbReference type="ARBA" id="ARBA00004651"/>
    </source>
</evidence>
<keyword evidence="7" id="KW-0813">Transport</keyword>
<feature type="transmembrane region" description="Helical" evidence="7">
    <location>
        <begin position="93"/>
        <end position="115"/>
    </location>
</feature>
<dbReference type="Proteomes" id="UP000599009">
    <property type="component" value="Unassembled WGS sequence"/>
</dbReference>
<keyword evidence="3" id="KW-1003">Cell membrane</keyword>
<evidence type="ECO:0000256" key="5">
    <source>
        <dbReference type="ARBA" id="ARBA00022989"/>
    </source>
</evidence>
<keyword evidence="4 7" id="KW-0812">Transmembrane</keyword>
<evidence type="ECO:0000256" key="7">
    <source>
        <dbReference type="RuleBase" id="RU369025"/>
    </source>
</evidence>
<evidence type="ECO:0000259" key="8">
    <source>
        <dbReference type="Pfam" id="PF00924"/>
    </source>
</evidence>
<dbReference type="EMBL" id="BMME01000001">
    <property type="protein sequence ID" value="GGK02936.1"/>
    <property type="molecule type" value="Genomic_DNA"/>
</dbReference>